<accession>A0A2B4R821</accession>
<sequence>MNPAADDTSGACCYYGKLVDCDLQIFNRQSHVVSVTVSRVCGDSFKWLSSSIMGGSPPKYYVNFRVCNESMSTAQEELKSTPGYVVNGEYEITDARHDSSRSVAHTTVSALSFSTKNVLRVVNWSRATDTSTVSRELPMTKELLTFLTEAQGKPCQLPCRVTVQAEWLPNEQEFSDDGAPETNELTMSIGSMVCWNFGDQVGATESVLCALKPIVCKQCNTRFADNLSLWSHLKFCNATELRSVAINPTLMTVPGLKEALHSRGLSTAGNKEILVKRLEGALAGEG</sequence>
<feature type="domain" description="SAP" evidence="1">
    <location>
        <begin position="248"/>
        <end position="282"/>
    </location>
</feature>
<dbReference type="Gene3D" id="1.10.720.30">
    <property type="entry name" value="SAP domain"/>
    <property type="match status" value="1"/>
</dbReference>
<dbReference type="InterPro" id="IPR003034">
    <property type="entry name" value="SAP_dom"/>
</dbReference>
<dbReference type="AlphaFoldDB" id="A0A2B4R821"/>
<protein>
    <recommendedName>
        <fullName evidence="1">SAP domain-containing protein</fullName>
    </recommendedName>
</protein>
<reference evidence="3" key="1">
    <citation type="journal article" date="2017" name="bioRxiv">
        <title>Comparative analysis of the genomes of Stylophora pistillata and Acropora digitifera provides evidence for extensive differences between species of corals.</title>
        <authorList>
            <person name="Voolstra C.R."/>
            <person name="Li Y."/>
            <person name="Liew Y.J."/>
            <person name="Baumgarten S."/>
            <person name="Zoccola D."/>
            <person name="Flot J.-F."/>
            <person name="Tambutte S."/>
            <person name="Allemand D."/>
            <person name="Aranda M."/>
        </authorList>
    </citation>
    <scope>NUCLEOTIDE SEQUENCE [LARGE SCALE GENOMIC DNA]</scope>
</reference>
<dbReference type="Pfam" id="PF02037">
    <property type="entry name" value="SAP"/>
    <property type="match status" value="1"/>
</dbReference>
<dbReference type="EMBL" id="LSMT01001326">
    <property type="protein sequence ID" value="PFX12507.1"/>
    <property type="molecule type" value="Genomic_DNA"/>
</dbReference>
<dbReference type="SUPFAM" id="SSF68906">
    <property type="entry name" value="SAP domain"/>
    <property type="match status" value="1"/>
</dbReference>
<name>A0A2B4R821_STYPI</name>
<dbReference type="OrthoDB" id="5956574at2759"/>
<comment type="caution">
    <text evidence="2">The sequence shown here is derived from an EMBL/GenBank/DDBJ whole genome shotgun (WGS) entry which is preliminary data.</text>
</comment>
<dbReference type="PROSITE" id="PS50800">
    <property type="entry name" value="SAP"/>
    <property type="match status" value="1"/>
</dbReference>
<proteinExistence type="predicted"/>
<dbReference type="SMART" id="SM00513">
    <property type="entry name" value="SAP"/>
    <property type="match status" value="1"/>
</dbReference>
<keyword evidence="3" id="KW-1185">Reference proteome</keyword>
<dbReference type="Proteomes" id="UP000225706">
    <property type="component" value="Unassembled WGS sequence"/>
</dbReference>
<evidence type="ECO:0000313" key="2">
    <source>
        <dbReference type="EMBL" id="PFX12507.1"/>
    </source>
</evidence>
<evidence type="ECO:0000259" key="1">
    <source>
        <dbReference type="PROSITE" id="PS50800"/>
    </source>
</evidence>
<evidence type="ECO:0000313" key="3">
    <source>
        <dbReference type="Proteomes" id="UP000225706"/>
    </source>
</evidence>
<dbReference type="InterPro" id="IPR036361">
    <property type="entry name" value="SAP_dom_sf"/>
</dbReference>
<organism evidence="2 3">
    <name type="scientific">Stylophora pistillata</name>
    <name type="common">Smooth cauliflower coral</name>
    <dbReference type="NCBI Taxonomy" id="50429"/>
    <lineage>
        <taxon>Eukaryota</taxon>
        <taxon>Metazoa</taxon>
        <taxon>Cnidaria</taxon>
        <taxon>Anthozoa</taxon>
        <taxon>Hexacorallia</taxon>
        <taxon>Scleractinia</taxon>
        <taxon>Astrocoeniina</taxon>
        <taxon>Pocilloporidae</taxon>
        <taxon>Stylophora</taxon>
    </lineage>
</organism>
<gene>
    <name evidence="2" type="ORF">AWC38_SpisGene23524</name>
</gene>